<proteinExistence type="inferred from homology"/>
<evidence type="ECO:0000256" key="1">
    <source>
        <dbReference type="ARBA" id="ARBA00007118"/>
    </source>
</evidence>
<sequence length="168" mass="18851">MNLGMTILKGRRSIRKYKDEEISEEIISAAIEAAKFSPTARNAQPWIIGVVKEKETINKLSELATHGKFIKDAKLCFAVFTEKEHKFFLEDGCAATMQIILGLWSYGVGSCWIAGDKMEYADDVRALLNVPEKYTLVSLIPAGYPADITIPSKKSAEEIYFSEKYSEE</sequence>
<dbReference type="Proteomes" id="UP001060368">
    <property type="component" value="Chromosome"/>
</dbReference>
<dbReference type="CDD" id="cd02062">
    <property type="entry name" value="Nitro_FMN_reductase"/>
    <property type="match status" value="1"/>
</dbReference>
<feature type="domain" description="Nitroreductase" evidence="3">
    <location>
        <begin position="8"/>
        <end position="65"/>
    </location>
</feature>
<dbReference type="PANTHER" id="PTHR43673:SF10">
    <property type="entry name" value="NADH DEHYDROGENASE_NAD(P)H NITROREDUCTASE XCC3605-RELATED"/>
    <property type="match status" value="1"/>
</dbReference>
<dbReference type="Pfam" id="PF00881">
    <property type="entry name" value="Nitroreductase"/>
    <property type="match status" value="2"/>
</dbReference>
<evidence type="ECO:0000256" key="2">
    <source>
        <dbReference type="ARBA" id="ARBA00023002"/>
    </source>
</evidence>
<organism evidence="4 5">
    <name type="scientific">Methanoplanus endosymbiosus</name>
    <dbReference type="NCBI Taxonomy" id="33865"/>
    <lineage>
        <taxon>Archaea</taxon>
        <taxon>Methanobacteriati</taxon>
        <taxon>Methanobacteriota</taxon>
        <taxon>Stenosarchaea group</taxon>
        <taxon>Methanomicrobia</taxon>
        <taxon>Methanomicrobiales</taxon>
        <taxon>Methanomicrobiaceae</taxon>
        <taxon>Methanoplanus</taxon>
    </lineage>
</organism>
<dbReference type="KEGG" id="mend:L6E24_05195"/>
<dbReference type="SUPFAM" id="SSF55469">
    <property type="entry name" value="FMN-dependent nitroreductase-like"/>
    <property type="match status" value="1"/>
</dbReference>
<evidence type="ECO:0000313" key="5">
    <source>
        <dbReference type="Proteomes" id="UP001060368"/>
    </source>
</evidence>
<reference evidence="4" key="1">
    <citation type="submission" date="2022-04" db="EMBL/GenBank/DDBJ databases">
        <title>Complete genome of Methanoplanus endosymbiosus DSM 3599.</title>
        <authorList>
            <person name="Chen S.-C."/>
            <person name="You Y.-T."/>
            <person name="Zhou Y.-Z."/>
            <person name="Lai M.-C."/>
        </authorList>
    </citation>
    <scope>NUCLEOTIDE SEQUENCE</scope>
    <source>
        <strain evidence="4">DSM 3599</strain>
    </source>
</reference>
<evidence type="ECO:0000259" key="3">
    <source>
        <dbReference type="Pfam" id="PF00881"/>
    </source>
</evidence>
<name>A0A9E7PNG4_9EURY</name>
<dbReference type="InterPro" id="IPR029479">
    <property type="entry name" value="Nitroreductase"/>
</dbReference>
<dbReference type="AlphaFoldDB" id="A0A9E7PNG4"/>
<feature type="domain" description="Nitroreductase" evidence="3">
    <location>
        <begin position="68"/>
        <end position="144"/>
    </location>
</feature>
<keyword evidence="2" id="KW-0560">Oxidoreductase</keyword>
<dbReference type="GO" id="GO:0016491">
    <property type="term" value="F:oxidoreductase activity"/>
    <property type="evidence" value="ECO:0007669"/>
    <property type="project" value="UniProtKB-KW"/>
</dbReference>
<dbReference type="PANTHER" id="PTHR43673">
    <property type="entry name" value="NAD(P)H NITROREDUCTASE YDGI-RELATED"/>
    <property type="match status" value="1"/>
</dbReference>
<dbReference type="InterPro" id="IPR000415">
    <property type="entry name" value="Nitroreductase-like"/>
</dbReference>
<protein>
    <submittedName>
        <fullName evidence="4">Nitroreductase family protein</fullName>
    </submittedName>
</protein>
<dbReference type="EMBL" id="CP096115">
    <property type="protein sequence ID" value="UUX93514.1"/>
    <property type="molecule type" value="Genomic_DNA"/>
</dbReference>
<comment type="similarity">
    <text evidence="1">Belongs to the nitroreductase family.</text>
</comment>
<accession>A0A9E7PNG4</accession>
<keyword evidence="5" id="KW-1185">Reference proteome</keyword>
<gene>
    <name evidence="4" type="ORF">L6E24_05195</name>
</gene>
<dbReference type="Gene3D" id="3.40.109.10">
    <property type="entry name" value="NADH Oxidase"/>
    <property type="match status" value="1"/>
</dbReference>
<evidence type="ECO:0000313" key="4">
    <source>
        <dbReference type="EMBL" id="UUX93514.1"/>
    </source>
</evidence>